<protein>
    <recommendedName>
        <fullName evidence="5">Glycosyl hydrolase</fullName>
    </recommendedName>
</protein>
<sequence length="373" mass="38889">MTHQAGRESPTAFVRRYTKTWIHALATAALTAFGTLTFIDTRFAAVAIAAYTLPPLVLYFRGTADTEASSTSATASERDTDSKPSTRWSLETGPTESHLNDATIAGTTAYAVGEGGVVLTSDDAGWSSLLSDGPRAQSTSLRAVDSAGDDSVWTAGASGTVARIDVETGQHTDYSEPASDTSNLVDIAAATGSGGETVFLADGSGRIRRGMYHDGEMAWDDPVVPGSGSSIAGLTMVDDSVGWVCDTSQQVFRTTDGGRTFEQVPVDAVSGTMTDVTATAEATWVTTDDGLVYHHDGDTWTPRSVADGGLQSIAGWDRRSLSGGDDGTLYERDAGQEWERALTPTSSSIDGVAVAETSAVAVGAGGTVLERQY</sequence>
<evidence type="ECO:0000313" key="4">
    <source>
        <dbReference type="Proteomes" id="UP001430377"/>
    </source>
</evidence>
<evidence type="ECO:0000256" key="1">
    <source>
        <dbReference type="SAM" id="MobiDB-lite"/>
    </source>
</evidence>
<dbReference type="Gene3D" id="2.130.10.10">
    <property type="entry name" value="YVTN repeat-like/Quinoprotein amine dehydrogenase"/>
    <property type="match status" value="1"/>
</dbReference>
<organism evidence="3 4">
    <name type="scientific">Haloarcula rubra</name>
    <dbReference type="NCBI Taxonomy" id="2487747"/>
    <lineage>
        <taxon>Archaea</taxon>
        <taxon>Methanobacteriati</taxon>
        <taxon>Methanobacteriota</taxon>
        <taxon>Stenosarchaea group</taxon>
        <taxon>Halobacteria</taxon>
        <taxon>Halobacteriales</taxon>
        <taxon>Haloarculaceae</taxon>
        <taxon>Haloarcula</taxon>
    </lineage>
</organism>
<evidence type="ECO:0008006" key="5">
    <source>
        <dbReference type="Google" id="ProtNLM"/>
    </source>
</evidence>
<comment type="caution">
    <text evidence="3">The sequence shown here is derived from an EMBL/GenBank/DDBJ whole genome shotgun (WGS) entry which is preliminary data.</text>
</comment>
<name>A0AAW4PUU5_9EURY</name>
<evidence type="ECO:0000256" key="2">
    <source>
        <dbReference type="SAM" id="Phobius"/>
    </source>
</evidence>
<accession>A0AAW4PUU5</accession>
<dbReference type="RefSeq" id="WP_220619366.1">
    <property type="nucleotide sequence ID" value="NZ_RKLR01000006.1"/>
</dbReference>
<dbReference type="EMBL" id="RKLR01000006">
    <property type="protein sequence ID" value="MBX0324414.1"/>
    <property type="molecule type" value="Genomic_DNA"/>
</dbReference>
<feature type="compositionally biased region" description="Polar residues" evidence="1">
    <location>
        <begin position="85"/>
        <end position="96"/>
    </location>
</feature>
<keyword evidence="2" id="KW-1133">Transmembrane helix</keyword>
<feature type="transmembrane region" description="Helical" evidence="2">
    <location>
        <begin position="21"/>
        <end position="39"/>
    </location>
</feature>
<keyword evidence="2" id="KW-0472">Membrane</keyword>
<dbReference type="InterPro" id="IPR015943">
    <property type="entry name" value="WD40/YVTN_repeat-like_dom_sf"/>
</dbReference>
<reference evidence="3 4" key="1">
    <citation type="submission" date="2021-06" db="EMBL/GenBank/DDBJ databases">
        <title>Halomicroarcula sp. a new haloarchaeum isolated from saline soil.</title>
        <authorList>
            <person name="Duran-Viseras A."/>
            <person name="Sanchez-Porro C."/>
            <person name="Ventosa A."/>
        </authorList>
    </citation>
    <scope>NUCLEOTIDE SEQUENCE [LARGE SCALE GENOMIC DNA]</scope>
    <source>
        <strain evidence="3 4">F13</strain>
    </source>
</reference>
<proteinExistence type="predicted"/>
<keyword evidence="2" id="KW-0812">Transmembrane</keyword>
<gene>
    <name evidence="3" type="ORF">EGH21_15400</name>
</gene>
<feature type="region of interest" description="Disordered" evidence="1">
    <location>
        <begin position="69"/>
        <end position="96"/>
    </location>
</feature>
<evidence type="ECO:0000313" key="3">
    <source>
        <dbReference type="EMBL" id="MBX0324414.1"/>
    </source>
</evidence>
<dbReference type="Proteomes" id="UP001430377">
    <property type="component" value="Unassembled WGS sequence"/>
</dbReference>
<dbReference type="InterPro" id="IPR036278">
    <property type="entry name" value="Sialidase_sf"/>
</dbReference>
<dbReference type="AlphaFoldDB" id="A0AAW4PUU5"/>
<keyword evidence="4" id="KW-1185">Reference proteome</keyword>
<dbReference type="SUPFAM" id="SSF50939">
    <property type="entry name" value="Sialidases"/>
    <property type="match status" value="1"/>
</dbReference>